<dbReference type="Pfam" id="PF16407">
    <property type="entry name" value="PKD_2"/>
    <property type="match status" value="1"/>
</dbReference>
<evidence type="ECO:0008006" key="3">
    <source>
        <dbReference type="Google" id="ProtNLM"/>
    </source>
</evidence>
<dbReference type="OrthoDB" id="1095195at2"/>
<evidence type="ECO:0000313" key="1">
    <source>
        <dbReference type="EMBL" id="THU38356.1"/>
    </source>
</evidence>
<dbReference type="Proteomes" id="UP000306918">
    <property type="component" value="Unassembled WGS sequence"/>
</dbReference>
<dbReference type="RefSeq" id="WP_136578311.1">
    <property type="nucleotide sequence ID" value="NZ_STFF01000004.1"/>
</dbReference>
<sequence length="518" mass="57895">MKKISITILTAFIFLSACYKDKGNYDYKDINEIKITGLKENYPVVLGVDVLHIEPNIQMTEEITDPDRLSYYWILYRGFNPVDTLGRQPVLDARINVNPDVYTLYLRIIDNATGIAWKAGATVTVGTRYSSGLMLMGTGENGSAEVDMISMTNDTLVIHGILSNSGLPALHDPVTIMQIGGKDTNSNNGRVWVMTKSGSYYLDRKSMLGNTSKTFATITVTNEFADKQSLTPILAIPQIRERAGTMSNQNTRAIMTSDGNIFTTHTFLTGGGDYYTNPVNREASNYDKRLKTAPFLWYAIGSMNTMIWYDADNQRFMNYNGFGIGTTSTALTDKATDAFPWDQASVGRTLVYGENTRNTDGGSTNGNSFAILKDNSNQCHIYKFYASGATPPKRDVYTVLPLAVDFDKANCYAFSSRRSVVFYSVGNRLYAYDYNKGLEKIYQLTQLGPDEITMLKFDTQIDYATNALYIATYNASSKGRLRRFMVGTNPNSVDITPVDRSDWDGLIKIKDMNWRAIN</sequence>
<protein>
    <recommendedName>
        <fullName evidence="3">PKD-like family protein</fullName>
    </recommendedName>
</protein>
<name>A0A4V4H0Y2_9BACT</name>
<accession>A0A4V4H0Y2</accession>
<gene>
    <name evidence="1" type="ORF">FAM09_16915</name>
</gene>
<dbReference type="PROSITE" id="PS51257">
    <property type="entry name" value="PROKAR_LIPOPROTEIN"/>
    <property type="match status" value="1"/>
</dbReference>
<dbReference type="AlphaFoldDB" id="A0A4V4H0Y2"/>
<comment type="caution">
    <text evidence="1">The sequence shown here is derived from an EMBL/GenBank/DDBJ whole genome shotgun (WGS) entry which is preliminary data.</text>
</comment>
<proteinExistence type="predicted"/>
<dbReference type="InterPro" id="IPR032183">
    <property type="entry name" value="PKD-like"/>
</dbReference>
<keyword evidence="2" id="KW-1185">Reference proteome</keyword>
<evidence type="ECO:0000313" key="2">
    <source>
        <dbReference type="Proteomes" id="UP000306918"/>
    </source>
</evidence>
<reference evidence="1 2" key="1">
    <citation type="submission" date="2019-04" db="EMBL/GenBank/DDBJ databases">
        <title>Niastella caeni sp. nov., isolated from activated sludge.</title>
        <authorList>
            <person name="Sheng M."/>
        </authorList>
    </citation>
    <scope>NUCLEOTIDE SEQUENCE [LARGE SCALE GENOMIC DNA]</scope>
    <source>
        <strain evidence="1 2">HX-2-15</strain>
    </source>
</reference>
<dbReference type="EMBL" id="STFF01000004">
    <property type="protein sequence ID" value="THU38356.1"/>
    <property type="molecule type" value="Genomic_DNA"/>
</dbReference>
<organism evidence="1 2">
    <name type="scientific">Niastella caeni</name>
    <dbReference type="NCBI Taxonomy" id="2569763"/>
    <lineage>
        <taxon>Bacteria</taxon>
        <taxon>Pseudomonadati</taxon>
        <taxon>Bacteroidota</taxon>
        <taxon>Chitinophagia</taxon>
        <taxon>Chitinophagales</taxon>
        <taxon>Chitinophagaceae</taxon>
        <taxon>Niastella</taxon>
    </lineage>
</organism>